<dbReference type="GO" id="GO:0015031">
    <property type="term" value="P:protein transport"/>
    <property type="evidence" value="ECO:0007669"/>
    <property type="project" value="UniProtKB-KW"/>
</dbReference>
<keyword evidence="3" id="KW-0653">Protein transport</keyword>
<dbReference type="PANTHER" id="PTHR14042">
    <property type="entry name" value="DOPEY-RELATED"/>
    <property type="match status" value="1"/>
</dbReference>
<feature type="domain" description="DOP1-like C-terminal" evidence="10">
    <location>
        <begin position="1371"/>
        <end position="1856"/>
    </location>
</feature>
<evidence type="ECO:0000256" key="7">
    <source>
        <dbReference type="SAM" id="MobiDB-lite"/>
    </source>
</evidence>
<dbReference type="InterPro" id="IPR007249">
    <property type="entry name" value="DOP1_N"/>
</dbReference>
<evidence type="ECO:0000313" key="11">
    <source>
        <dbReference type="EMBL" id="KAF2760891.1"/>
    </source>
</evidence>
<dbReference type="RefSeq" id="XP_033603342.1">
    <property type="nucleotide sequence ID" value="XM_033745243.1"/>
</dbReference>
<dbReference type="Pfam" id="PF04118">
    <property type="entry name" value="Dopey_N"/>
    <property type="match status" value="1"/>
</dbReference>
<comment type="similarity">
    <text evidence="6">Belongs to the DOP1 family.</text>
</comment>
<dbReference type="GO" id="GO:0000139">
    <property type="term" value="C:Golgi membrane"/>
    <property type="evidence" value="ECO:0007669"/>
    <property type="project" value="UniProtKB-SubCell"/>
</dbReference>
<keyword evidence="4" id="KW-0333">Golgi apparatus</keyword>
<dbReference type="InterPro" id="IPR056458">
    <property type="entry name" value="TPR_DOP1_M"/>
</dbReference>
<dbReference type="GO" id="GO:0005829">
    <property type="term" value="C:cytosol"/>
    <property type="evidence" value="ECO:0007669"/>
    <property type="project" value="GOC"/>
</dbReference>
<evidence type="ECO:0000256" key="2">
    <source>
        <dbReference type="ARBA" id="ARBA00022448"/>
    </source>
</evidence>
<comment type="subcellular location">
    <subcellularLocation>
        <location evidence="1">Golgi apparatus membrane</location>
        <topology evidence="1">Peripheral membrane protein</topology>
    </subcellularLocation>
</comment>
<evidence type="ECO:0000259" key="8">
    <source>
        <dbReference type="Pfam" id="PF04118"/>
    </source>
</evidence>
<gene>
    <name evidence="11" type="ORF">EJ05DRAFT_483328</name>
</gene>
<evidence type="ECO:0000259" key="10">
    <source>
        <dbReference type="Pfam" id="PF24598"/>
    </source>
</evidence>
<feature type="region of interest" description="Disordered" evidence="7">
    <location>
        <begin position="1059"/>
        <end position="1093"/>
    </location>
</feature>
<dbReference type="EMBL" id="ML996567">
    <property type="protein sequence ID" value="KAF2760891.1"/>
    <property type="molecule type" value="Genomic_DNA"/>
</dbReference>
<feature type="compositionally biased region" description="Low complexity" evidence="7">
    <location>
        <begin position="8"/>
        <end position="22"/>
    </location>
</feature>
<dbReference type="GO" id="GO:0006895">
    <property type="term" value="P:Golgi to endosome transport"/>
    <property type="evidence" value="ECO:0007669"/>
    <property type="project" value="InterPro"/>
</dbReference>
<feature type="region of interest" description="Disordered" evidence="7">
    <location>
        <begin position="1"/>
        <end position="22"/>
    </location>
</feature>
<dbReference type="OrthoDB" id="297643at2759"/>
<name>A0A6A6WIC3_9PEZI</name>
<protein>
    <submittedName>
        <fullName evidence="11">Cellular morphogenesis regulator dopa</fullName>
    </submittedName>
</protein>
<feature type="domain" description="DOP1 N-terminal" evidence="8">
    <location>
        <begin position="37"/>
        <end position="374"/>
    </location>
</feature>
<keyword evidence="12" id="KW-1185">Reference proteome</keyword>
<evidence type="ECO:0000313" key="12">
    <source>
        <dbReference type="Proteomes" id="UP000799437"/>
    </source>
</evidence>
<dbReference type="GeneID" id="54486297"/>
<dbReference type="InterPro" id="IPR040314">
    <property type="entry name" value="DOP1"/>
</dbReference>
<evidence type="ECO:0000256" key="3">
    <source>
        <dbReference type="ARBA" id="ARBA00022927"/>
    </source>
</evidence>
<evidence type="ECO:0000256" key="4">
    <source>
        <dbReference type="ARBA" id="ARBA00023034"/>
    </source>
</evidence>
<dbReference type="InterPro" id="IPR056457">
    <property type="entry name" value="DOP1_C"/>
</dbReference>
<evidence type="ECO:0000256" key="6">
    <source>
        <dbReference type="ARBA" id="ARBA00046326"/>
    </source>
</evidence>
<dbReference type="Proteomes" id="UP000799437">
    <property type="component" value="Unassembled WGS sequence"/>
</dbReference>
<proteinExistence type="inferred from homology"/>
<organism evidence="11 12">
    <name type="scientific">Pseudovirgaria hyperparasitica</name>
    <dbReference type="NCBI Taxonomy" id="470096"/>
    <lineage>
        <taxon>Eukaryota</taxon>
        <taxon>Fungi</taxon>
        <taxon>Dikarya</taxon>
        <taxon>Ascomycota</taxon>
        <taxon>Pezizomycotina</taxon>
        <taxon>Dothideomycetes</taxon>
        <taxon>Dothideomycetes incertae sedis</taxon>
        <taxon>Acrospermales</taxon>
        <taxon>Acrospermaceae</taxon>
        <taxon>Pseudovirgaria</taxon>
    </lineage>
</organism>
<keyword evidence="2" id="KW-0813">Transport</keyword>
<dbReference type="GO" id="GO:0005768">
    <property type="term" value="C:endosome"/>
    <property type="evidence" value="ECO:0007669"/>
    <property type="project" value="TreeGrafter"/>
</dbReference>
<keyword evidence="5" id="KW-0472">Membrane</keyword>
<evidence type="ECO:0000256" key="5">
    <source>
        <dbReference type="ARBA" id="ARBA00023136"/>
    </source>
</evidence>
<evidence type="ECO:0000256" key="1">
    <source>
        <dbReference type="ARBA" id="ARBA00004395"/>
    </source>
</evidence>
<dbReference type="PANTHER" id="PTHR14042:SF24">
    <property type="entry name" value="PROTEIN DOPEY-1 HOMOLOG"/>
    <property type="match status" value="1"/>
</dbReference>
<accession>A0A6A6WIC3</accession>
<dbReference type="Pfam" id="PF24598">
    <property type="entry name" value="DOP1_C"/>
    <property type="match status" value="1"/>
</dbReference>
<dbReference type="GO" id="GO:0005802">
    <property type="term" value="C:trans-Golgi network"/>
    <property type="evidence" value="ECO:0007669"/>
    <property type="project" value="TreeGrafter"/>
</dbReference>
<sequence length="1882" mass="208949">MTLEPGRRPVSPVSSGRSSPVPRVLRREAEEGLYKKDKNLRRYAQGIERALSFFETPQQEWADYISFLARLLKAVQSYTGEVDAIPYSPTIATRLAQCMNPTLPSGVHQKALDVYNQIFEILGSSPKLTCHQKDSLSRDLNLYFPGLAALPSFASLTVRPLFISLVESHILTLNPEALRPALKSIILCLLPGLEEETSDDFERILKVLDHLGSAVKLQKETDAAEEEAKDPYFWQCFFLAVITNPPRRHGALAYLNRYLPKFDLPGSKGSKVPTANGAIAMPLEAQAAVTPEPGLMIRCFAAGLTDDQILIQRGFLDLLVSKLPLDSPVIQKSGNRTTKDQTDLELLVSAAVGVVTRRDMSLNRRLWSWFLGPEPTQGSEEVSEIDANQVSSQTAVYFEAYGLEPLTQSILAMVKKDSALPSVRARPFRICLSLMDRWEVGGLVVPKIFIPALQSVERYSHIASKDDVDEVMRSASLFFDGVESGLIWSKFLELLVLTLRTDSSAGDEASQKLKLARFILSRFNVREEEMILHHMPLIIIAVLILVIQYIGQGIESRFYNSEVSIKVLEFAEWLVQHLPDRALRSHTQERTKPTSVRTTKDIFNAISKFYFDPELQGNLDVQNTPLSIDELAHHSTSLAGTLFSSFLSDDRSGDMLETTSKILSTLLQKSQKFEGLNSMNLLANLHKALESINTSPLDSNMPYKSVLAMTTVLIPLQSASPTKPFIDDAHFPDLLQPMVKLLWHYLSPCTPKYHVECVRCLWQLHTLSSSSRIVEASITALMAPDVSGSPKEGSSEAGRRFTIIWTHFINERSQKHVERGSRPVSRSNSSVGVDCTTLNSLGIQAVLTRPLFRILDALDENGSELQLFVKNWLQDLPSLNKVFDIICAHLRSLNTLKRKSTNLQSTPVSQGLQTGTAVVTDIKECLYQLRLIHGILGLSSSRIWRTLNDEKVPPLDTTHANAEVVTLQVFIVQAAMRALAVSPPRKAAGAVYLTSELHRTSMAVLQQVLRGPYAAPLREFELEIPLMSLVRISPPALQSMILHTIVSALKLRSLKPESVTEDQGRKASRDLSSTLRRLSVSQDRSEPTVSSTPPPQLIECLKLGFASPSSRLILDDWVRFLAEVLPMFEDTMYQNLLPLVESFCGQIEEVFAQLRTTYKNSQHTSQVSPDTTIISLLDGLEQILEKAHSRLTDEESRPATAKSPEMQQGFFGSVAGVFSSDSTPQARSSVANSRLTVILCFQDTVRLCFSIWSWNGYSYGEGKPDPGSYASFLYASLRLRNRARRILEHLFAAEGLESLETLAVVWCQSSRTETRAEAVLGLLNVLNGAKPKHTIPAIFNAIYSRTSPGALEFSRTSSLSSELSDTDLVAFLVEYTRSLEDDAMDEIWPDCTTFLKDLLTNPMPHRQILPLLLEWVALLAQKVDNTNFGEQKKMRKELGELFTRLLAATFTTRPQSFLQDLSQMGVQDKDTESAANIRTKRATDVVAILADIVPDFSIILLDNDRIMNVATAISTNLVGPAVRAKSFPSNISSTMLNLTHRLSRVATSSKALKKDITDAFNDARFFSFSETVMKNHWLEILRQWSFTDKERMPELLSRISAPATAGIMFGVGAASARLEADRKTQFNLRRIALLILSSVDDNFVPILPILQDRIVDLLAATPSSSPSSATRAEIFMVLRALVLKTSAISLASLWPVINSELTASISAVVPDDESHDRYNNHSILMACKLLDTLVILDPEDFQLHEWLYITDTIDGRYGPADSAPTALVEAVADTLADTTSYAPLSESHDDDLDKEPILGQSKLEAILNSVKADAKMNGLAGTETDVTTLSREEFTARVLRPFFGELSLWAFDQRYAMRSSEKERMVDGLIADLCGGGIVGGE</sequence>
<dbReference type="Pfam" id="PF24597">
    <property type="entry name" value="TPR_DOP1_M"/>
    <property type="match status" value="1"/>
</dbReference>
<feature type="compositionally biased region" description="Low complexity" evidence="7">
    <location>
        <begin position="1070"/>
        <end position="1081"/>
    </location>
</feature>
<feature type="domain" description="DOP1-like middle TPR" evidence="9">
    <location>
        <begin position="397"/>
        <end position="610"/>
    </location>
</feature>
<evidence type="ECO:0000259" key="9">
    <source>
        <dbReference type="Pfam" id="PF24597"/>
    </source>
</evidence>
<reference evidence="11" key="1">
    <citation type="journal article" date="2020" name="Stud. Mycol.">
        <title>101 Dothideomycetes genomes: a test case for predicting lifestyles and emergence of pathogens.</title>
        <authorList>
            <person name="Haridas S."/>
            <person name="Albert R."/>
            <person name="Binder M."/>
            <person name="Bloem J."/>
            <person name="Labutti K."/>
            <person name="Salamov A."/>
            <person name="Andreopoulos B."/>
            <person name="Baker S."/>
            <person name="Barry K."/>
            <person name="Bills G."/>
            <person name="Bluhm B."/>
            <person name="Cannon C."/>
            <person name="Castanera R."/>
            <person name="Culley D."/>
            <person name="Daum C."/>
            <person name="Ezra D."/>
            <person name="Gonzalez J."/>
            <person name="Henrissat B."/>
            <person name="Kuo A."/>
            <person name="Liang C."/>
            <person name="Lipzen A."/>
            <person name="Lutzoni F."/>
            <person name="Magnuson J."/>
            <person name="Mondo S."/>
            <person name="Nolan M."/>
            <person name="Ohm R."/>
            <person name="Pangilinan J."/>
            <person name="Park H.-J."/>
            <person name="Ramirez L."/>
            <person name="Alfaro M."/>
            <person name="Sun H."/>
            <person name="Tritt A."/>
            <person name="Yoshinaga Y."/>
            <person name="Zwiers L.-H."/>
            <person name="Turgeon B."/>
            <person name="Goodwin S."/>
            <person name="Spatafora J."/>
            <person name="Crous P."/>
            <person name="Grigoriev I."/>
        </authorList>
    </citation>
    <scope>NUCLEOTIDE SEQUENCE</scope>
    <source>
        <strain evidence="11">CBS 121739</strain>
    </source>
</reference>